<dbReference type="AlphaFoldDB" id="A0A486XCP9"/>
<dbReference type="InterPro" id="IPR011004">
    <property type="entry name" value="Trimer_LpxA-like_sf"/>
</dbReference>
<proteinExistence type="inferred from homology"/>
<keyword evidence="4 7" id="KW-0808">Transferase</keyword>
<dbReference type="SUPFAM" id="SSF51161">
    <property type="entry name" value="Trimeric LpxA-like enzymes"/>
    <property type="match status" value="1"/>
</dbReference>
<protein>
    <recommendedName>
        <fullName evidence="2">serine O-acetyltransferase</fullName>
        <ecNumber evidence="2">2.3.1.30</ecNumber>
    </recommendedName>
</protein>
<evidence type="ECO:0000256" key="4">
    <source>
        <dbReference type="ARBA" id="ARBA00022679"/>
    </source>
</evidence>
<keyword evidence="3" id="KW-0028">Amino-acid biosynthesis</keyword>
<sequence length="220" mass="24365">MLRNEIERIVAKSILEVCGSSPYKLILPHLRNSLLIDEILDDIDAFSLKDPASKNNPRNILYGYTSFNAVFYYRISHYLLNMNINNLDFIKNKYQYALILSSKGKLLSGAEINPYAKIGKRFILDHGIGTVIGETAEIGDDCYMLGGVILGAKGISNNPEGIRHPRIGNNVQIGSFSKLFGAITIGNNVFIGSGCVITENIPDNYMVYVKTENQLIKGNS</sequence>
<dbReference type="InterPro" id="IPR045304">
    <property type="entry name" value="LbH_SAT"/>
</dbReference>
<dbReference type="Gene3D" id="1.10.3130.10">
    <property type="entry name" value="serine acetyltransferase, domain 1"/>
    <property type="match status" value="1"/>
</dbReference>
<dbReference type="GO" id="GO:0009001">
    <property type="term" value="F:serine O-acetyltransferase activity"/>
    <property type="evidence" value="ECO:0007669"/>
    <property type="project" value="UniProtKB-EC"/>
</dbReference>
<dbReference type="PANTHER" id="PTHR42811">
    <property type="entry name" value="SERINE ACETYLTRANSFERASE"/>
    <property type="match status" value="1"/>
</dbReference>
<evidence type="ECO:0000256" key="5">
    <source>
        <dbReference type="ARBA" id="ARBA00023315"/>
    </source>
</evidence>
<organism evidence="7">
    <name type="scientific">uncultured Avibacterium sp</name>
    <dbReference type="NCBI Taxonomy" id="1936169"/>
    <lineage>
        <taxon>Bacteria</taxon>
        <taxon>Pseudomonadati</taxon>
        <taxon>Pseudomonadota</taxon>
        <taxon>Gammaproteobacteria</taxon>
        <taxon>Pasteurellales</taxon>
        <taxon>Pasteurellaceae</taxon>
        <taxon>Avibacterium</taxon>
        <taxon>environmental samples</taxon>
    </lineage>
</organism>
<evidence type="ECO:0000256" key="6">
    <source>
        <dbReference type="ARBA" id="ARBA00049486"/>
    </source>
</evidence>
<evidence type="ECO:0000313" key="7">
    <source>
        <dbReference type="EMBL" id="VGM95392.1"/>
    </source>
</evidence>
<comment type="similarity">
    <text evidence="1">Belongs to the transferase hexapeptide repeat family.</text>
</comment>
<evidence type="ECO:0000256" key="1">
    <source>
        <dbReference type="ARBA" id="ARBA00007274"/>
    </source>
</evidence>
<dbReference type="Pfam" id="PF00132">
    <property type="entry name" value="Hexapep"/>
    <property type="match status" value="1"/>
</dbReference>
<evidence type="ECO:0000256" key="2">
    <source>
        <dbReference type="ARBA" id="ARBA00013266"/>
    </source>
</evidence>
<gene>
    <name evidence="7" type="primary">cysE_2</name>
    <name evidence="7" type="ORF">NCTC4101_00764</name>
</gene>
<reference evidence="7" key="1">
    <citation type="submission" date="2019-03" db="EMBL/GenBank/DDBJ databases">
        <authorList>
            <consortium name="Pathogen Informatics"/>
        </authorList>
    </citation>
    <scope>NUCLEOTIDE SEQUENCE</scope>
    <source>
        <strain evidence="7">Unknown</strain>
    </source>
</reference>
<dbReference type="CDD" id="cd03354">
    <property type="entry name" value="LbH_SAT"/>
    <property type="match status" value="1"/>
</dbReference>
<evidence type="ECO:0000256" key="3">
    <source>
        <dbReference type="ARBA" id="ARBA00022605"/>
    </source>
</evidence>
<dbReference type="EMBL" id="CAAHDN010000007">
    <property type="protein sequence ID" value="VGM95392.1"/>
    <property type="molecule type" value="Genomic_DNA"/>
</dbReference>
<name>A0A486XCP9_9PAST</name>
<keyword evidence="5 7" id="KW-0012">Acyltransferase</keyword>
<dbReference type="EC" id="2.3.1.30" evidence="2"/>
<dbReference type="Gene3D" id="2.160.10.10">
    <property type="entry name" value="Hexapeptide repeat proteins"/>
    <property type="match status" value="1"/>
</dbReference>
<dbReference type="InterPro" id="IPR001451">
    <property type="entry name" value="Hexapep"/>
</dbReference>
<dbReference type="InterPro" id="IPR042122">
    <property type="entry name" value="Ser_AcTrfase_N_sf"/>
</dbReference>
<comment type="catalytic activity">
    <reaction evidence="6">
        <text>L-serine + acetyl-CoA = O-acetyl-L-serine + CoA</text>
        <dbReference type="Rhea" id="RHEA:24560"/>
        <dbReference type="ChEBI" id="CHEBI:33384"/>
        <dbReference type="ChEBI" id="CHEBI:57287"/>
        <dbReference type="ChEBI" id="CHEBI:57288"/>
        <dbReference type="ChEBI" id="CHEBI:58340"/>
        <dbReference type="EC" id="2.3.1.30"/>
    </reaction>
</comment>
<accession>A0A486XCP9</accession>
<dbReference type="GO" id="GO:0008652">
    <property type="term" value="P:amino acid biosynthetic process"/>
    <property type="evidence" value="ECO:0007669"/>
    <property type="project" value="UniProtKB-KW"/>
</dbReference>